<evidence type="ECO:0000313" key="12">
    <source>
        <dbReference type="EMBL" id="EON63409.1"/>
    </source>
</evidence>
<dbReference type="GO" id="GO:0005459">
    <property type="term" value="F:UDP-galactose transmembrane transporter activity"/>
    <property type="evidence" value="ECO:0007669"/>
    <property type="project" value="EnsemblFungi"/>
</dbReference>
<keyword evidence="7 11" id="KW-1133">Transmembrane helix</keyword>
<dbReference type="OrthoDB" id="1601at2759"/>
<dbReference type="InterPro" id="IPR013657">
    <property type="entry name" value="SCL35B1-4/HUT1"/>
</dbReference>
<dbReference type="SUPFAM" id="SSF103481">
    <property type="entry name" value="Multidrug resistance efflux transporter EmrE"/>
    <property type="match status" value="1"/>
</dbReference>
<reference evidence="13" key="1">
    <citation type="submission" date="2012-06" db="EMBL/GenBank/DDBJ databases">
        <title>The genome sequence of Coniosporium apollinis CBS 100218.</title>
        <authorList>
            <consortium name="The Broad Institute Genome Sequencing Platform"/>
            <person name="Cuomo C."/>
            <person name="Gorbushina A."/>
            <person name="Noack S."/>
            <person name="Walker B."/>
            <person name="Young S.K."/>
            <person name="Zeng Q."/>
            <person name="Gargeya S."/>
            <person name="Fitzgerald M."/>
            <person name="Haas B."/>
            <person name="Abouelleil A."/>
            <person name="Alvarado L."/>
            <person name="Arachchi H.M."/>
            <person name="Berlin A.M."/>
            <person name="Chapman S.B."/>
            <person name="Goldberg J."/>
            <person name="Griggs A."/>
            <person name="Gujja S."/>
            <person name="Hansen M."/>
            <person name="Howarth C."/>
            <person name="Imamovic A."/>
            <person name="Larimer J."/>
            <person name="McCowan C."/>
            <person name="Montmayeur A."/>
            <person name="Murphy C."/>
            <person name="Neiman D."/>
            <person name="Pearson M."/>
            <person name="Priest M."/>
            <person name="Roberts A."/>
            <person name="Saif S."/>
            <person name="Shea T."/>
            <person name="Sisk P."/>
            <person name="Sykes S."/>
            <person name="Wortman J."/>
            <person name="Nusbaum C."/>
            <person name="Birren B."/>
        </authorList>
    </citation>
    <scope>NUCLEOTIDE SEQUENCE [LARGE SCALE GENOMIC DNA]</scope>
    <source>
        <strain evidence="13">CBS 100218</strain>
    </source>
</reference>
<dbReference type="STRING" id="1168221.R7YNL6"/>
<dbReference type="Proteomes" id="UP000016924">
    <property type="component" value="Unassembled WGS sequence"/>
</dbReference>
<gene>
    <name evidence="12" type="ORF">W97_02636</name>
</gene>
<feature type="transmembrane region" description="Helical" evidence="11">
    <location>
        <begin position="232"/>
        <end position="250"/>
    </location>
</feature>
<comment type="similarity">
    <text evidence="2">Belongs to the nucleotide-sugar transporter family. SLC35B subfamily.</text>
</comment>
<sequence length="418" mass="45367">MARQKQPSMRREPSDLFKQNGSAEKHSTRSANGDVIDRVIEKQLSNGAAKGLLSAQPPESQAGILQLGICVAGIYASFLAWAFLQERITTTRYGPPGAPETFTFSVFLNTIQSFLGFLSGYAYLLLSTPTGRPTPPIFPSTSILPPLFLVAVTSSLASPFGYASLKHIDYITFILAKSCKLLPVMFLHISIFRKRYPLYKYAVVGLVTLGVALFTLHAPTTSKKRARAVEGSSAWGLLLLGINLLFDGLTNSVQDHVFATFKRYTGPQMMCAQNLLSTALTLGYLFMSPWVAQTGLGAWLGMQASGAGELGEALAFLGRYPEVGWDVLAFAGCGAIGQIFIYYTLSHFSSLLLVTVTVTRKMLTMLFSVVYFGHKIQGMQWLGVGLVFGGIGAEAGVKMWNDKAKQKSKGPAGEKKEL</sequence>
<evidence type="ECO:0000256" key="6">
    <source>
        <dbReference type="ARBA" id="ARBA00022824"/>
    </source>
</evidence>
<dbReference type="GO" id="GO:0005789">
    <property type="term" value="C:endoplasmic reticulum membrane"/>
    <property type="evidence" value="ECO:0007669"/>
    <property type="project" value="UniProtKB-SubCell"/>
</dbReference>
<keyword evidence="6" id="KW-0256">Endoplasmic reticulum</keyword>
<feature type="transmembrane region" description="Helical" evidence="11">
    <location>
        <begin position="327"/>
        <end position="345"/>
    </location>
</feature>
<feature type="transmembrane region" description="Helical" evidence="11">
    <location>
        <begin position="64"/>
        <end position="84"/>
    </location>
</feature>
<feature type="transmembrane region" description="Helical" evidence="11">
    <location>
        <begin position="352"/>
        <end position="372"/>
    </location>
</feature>
<dbReference type="EMBL" id="JH767563">
    <property type="protein sequence ID" value="EON63409.1"/>
    <property type="molecule type" value="Genomic_DNA"/>
</dbReference>
<feature type="transmembrane region" description="Helical" evidence="11">
    <location>
        <begin position="378"/>
        <end position="397"/>
    </location>
</feature>
<accession>R7YNL6</accession>
<evidence type="ECO:0000256" key="5">
    <source>
        <dbReference type="ARBA" id="ARBA00022692"/>
    </source>
</evidence>
<keyword evidence="5 11" id="KW-0812">Transmembrane</keyword>
<evidence type="ECO:0000256" key="7">
    <source>
        <dbReference type="ARBA" id="ARBA00022989"/>
    </source>
</evidence>
<evidence type="ECO:0000256" key="9">
    <source>
        <dbReference type="ARBA" id="ARBA00041103"/>
    </source>
</evidence>
<keyword evidence="4" id="KW-0762">Sugar transport</keyword>
<evidence type="ECO:0000313" key="13">
    <source>
        <dbReference type="Proteomes" id="UP000016924"/>
    </source>
</evidence>
<keyword evidence="13" id="KW-1185">Reference proteome</keyword>
<evidence type="ECO:0000256" key="10">
    <source>
        <dbReference type="SAM" id="MobiDB-lite"/>
    </source>
</evidence>
<dbReference type="GO" id="GO:0120112">
    <property type="term" value="P:UDP-glucose transmembrane transport into endoplasmic reticulum"/>
    <property type="evidence" value="ECO:0007669"/>
    <property type="project" value="EnsemblFungi"/>
</dbReference>
<dbReference type="HOGENOM" id="CLU_036019_0_2_1"/>
<dbReference type="GO" id="GO:0000139">
    <property type="term" value="C:Golgi membrane"/>
    <property type="evidence" value="ECO:0007669"/>
    <property type="project" value="TreeGrafter"/>
</dbReference>
<protein>
    <recommendedName>
        <fullName evidence="9">UDP-galactose transporter homolog 1</fullName>
    </recommendedName>
</protein>
<feature type="transmembrane region" description="Helical" evidence="11">
    <location>
        <begin position="104"/>
        <end position="126"/>
    </location>
</feature>
<dbReference type="InterPro" id="IPR037185">
    <property type="entry name" value="EmrE-like"/>
</dbReference>
<dbReference type="PANTHER" id="PTHR10778">
    <property type="entry name" value="SOLUTE CARRIER FAMILY 35 MEMBER B"/>
    <property type="match status" value="1"/>
</dbReference>
<dbReference type="Pfam" id="PF08449">
    <property type="entry name" value="UAA"/>
    <property type="match status" value="1"/>
</dbReference>
<dbReference type="OMA" id="CGAIGQV"/>
<comment type="subcellular location">
    <subcellularLocation>
        <location evidence="1">Endoplasmic reticulum membrane</location>
        <topology evidence="1">Multi-pass membrane protein</topology>
    </subcellularLocation>
</comment>
<feature type="transmembrane region" description="Helical" evidence="11">
    <location>
        <begin position="147"/>
        <end position="164"/>
    </location>
</feature>
<evidence type="ECO:0000256" key="4">
    <source>
        <dbReference type="ARBA" id="ARBA00022597"/>
    </source>
</evidence>
<evidence type="ECO:0000256" key="11">
    <source>
        <dbReference type="SAM" id="Phobius"/>
    </source>
</evidence>
<dbReference type="PANTHER" id="PTHR10778:SF10">
    <property type="entry name" value="SOLUTE CARRIER FAMILY 35 MEMBER B1"/>
    <property type="match status" value="1"/>
</dbReference>
<keyword evidence="3" id="KW-0813">Transport</keyword>
<evidence type="ECO:0000256" key="1">
    <source>
        <dbReference type="ARBA" id="ARBA00004477"/>
    </source>
</evidence>
<proteinExistence type="inferred from homology"/>
<feature type="transmembrane region" description="Helical" evidence="11">
    <location>
        <begin position="271"/>
        <end position="292"/>
    </location>
</feature>
<dbReference type="GO" id="GO:0005460">
    <property type="term" value="F:UDP-glucose transmembrane transporter activity"/>
    <property type="evidence" value="ECO:0007669"/>
    <property type="project" value="TreeGrafter"/>
</dbReference>
<name>R7YNL6_CONA1</name>
<feature type="region of interest" description="Disordered" evidence="10">
    <location>
        <begin position="1"/>
        <end position="32"/>
    </location>
</feature>
<organism evidence="12 13">
    <name type="scientific">Coniosporium apollinis (strain CBS 100218)</name>
    <name type="common">Rock-inhabiting black yeast</name>
    <dbReference type="NCBI Taxonomy" id="1168221"/>
    <lineage>
        <taxon>Eukaryota</taxon>
        <taxon>Fungi</taxon>
        <taxon>Dikarya</taxon>
        <taxon>Ascomycota</taxon>
        <taxon>Pezizomycotina</taxon>
        <taxon>Dothideomycetes</taxon>
        <taxon>Dothideomycetes incertae sedis</taxon>
        <taxon>Coniosporium</taxon>
    </lineage>
</organism>
<evidence type="ECO:0000256" key="8">
    <source>
        <dbReference type="ARBA" id="ARBA00023136"/>
    </source>
</evidence>
<dbReference type="eggNOG" id="KOG1581">
    <property type="taxonomic scope" value="Eukaryota"/>
</dbReference>
<evidence type="ECO:0000256" key="2">
    <source>
        <dbReference type="ARBA" id="ARBA00010694"/>
    </source>
</evidence>
<feature type="transmembrane region" description="Helical" evidence="11">
    <location>
        <begin position="201"/>
        <end position="220"/>
    </location>
</feature>
<evidence type="ECO:0000256" key="3">
    <source>
        <dbReference type="ARBA" id="ARBA00022448"/>
    </source>
</evidence>
<keyword evidence="8 11" id="KW-0472">Membrane</keyword>
<dbReference type="GeneID" id="19899947"/>
<feature type="transmembrane region" description="Helical" evidence="11">
    <location>
        <begin position="170"/>
        <end position="189"/>
    </location>
</feature>
<dbReference type="RefSeq" id="XP_007778726.1">
    <property type="nucleotide sequence ID" value="XM_007780536.1"/>
</dbReference>
<dbReference type="AlphaFoldDB" id="R7YNL6"/>